<reference evidence="1 2" key="1">
    <citation type="submission" date="2021-01" db="EMBL/GenBank/DDBJ databases">
        <title>Sequencing the genomes of 1000 actinobacteria strains.</title>
        <authorList>
            <person name="Klenk H.-P."/>
        </authorList>
    </citation>
    <scope>NUCLEOTIDE SEQUENCE [LARGE SCALE GENOMIC DNA]</scope>
    <source>
        <strain evidence="1 2">DSM 100204</strain>
    </source>
</reference>
<organism evidence="1 2">
    <name type="scientific">Micromonospora luteifusca</name>
    <dbReference type="NCBI Taxonomy" id="709860"/>
    <lineage>
        <taxon>Bacteria</taxon>
        <taxon>Bacillati</taxon>
        <taxon>Actinomycetota</taxon>
        <taxon>Actinomycetes</taxon>
        <taxon>Micromonosporales</taxon>
        <taxon>Micromonosporaceae</taxon>
        <taxon>Micromonospora</taxon>
    </lineage>
</organism>
<keyword evidence="2" id="KW-1185">Reference proteome</keyword>
<protein>
    <submittedName>
        <fullName evidence="1">Uncharacterized protein</fullName>
    </submittedName>
</protein>
<gene>
    <name evidence="1" type="ORF">JOD64_005361</name>
</gene>
<proteinExistence type="predicted"/>
<comment type="caution">
    <text evidence="1">The sequence shown here is derived from an EMBL/GenBank/DDBJ whole genome shotgun (WGS) entry which is preliminary data.</text>
</comment>
<name>A0ABS2M1X5_9ACTN</name>
<accession>A0ABS2M1X5</accession>
<evidence type="ECO:0000313" key="1">
    <source>
        <dbReference type="EMBL" id="MBM7494139.1"/>
    </source>
</evidence>
<dbReference type="EMBL" id="JAFBBP010000001">
    <property type="protein sequence ID" value="MBM7494139.1"/>
    <property type="molecule type" value="Genomic_DNA"/>
</dbReference>
<sequence length="61" mass="6368">MTGRISGKVVTPTRVIQPVLRQVLEPTLRRRSPVVIAPQVTAGDLPGAGAVENGLLGPATR</sequence>
<dbReference type="Proteomes" id="UP000764837">
    <property type="component" value="Unassembled WGS sequence"/>
</dbReference>
<evidence type="ECO:0000313" key="2">
    <source>
        <dbReference type="Proteomes" id="UP000764837"/>
    </source>
</evidence>